<dbReference type="SUPFAM" id="SSF50475">
    <property type="entry name" value="FMN-binding split barrel"/>
    <property type="match status" value="1"/>
</dbReference>
<evidence type="ECO:0000256" key="1">
    <source>
        <dbReference type="ARBA" id="ARBA00008898"/>
    </source>
</evidence>
<evidence type="ECO:0000256" key="2">
    <source>
        <dbReference type="ARBA" id="ARBA00023002"/>
    </source>
</evidence>
<dbReference type="RefSeq" id="WP_163687459.1">
    <property type="nucleotide sequence ID" value="NZ_AP022586.1"/>
</dbReference>
<proteinExistence type="inferred from homology"/>
<dbReference type="EMBL" id="AP022586">
    <property type="protein sequence ID" value="BBY15861.1"/>
    <property type="molecule type" value="Genomic_DNA"/>
</dbReference>
<dbReference type="PANTHER" id="PTHR30466:SF1">
    <property type="entry name" value="FMN REDUCTASE (NADH) RUTF"/>
    <property type="match status" value="1"/>
</dbReference>
<dbReference type="GO" id="GO:0042602">
    <property type="term" value="F:riboflavin reductase (NADPH) activity"/>
    <property type="evidence" value="ECO:0007669"/>
    <property type="project" value="TreeGrafter"/>
</dbReference>
<name>A0AAD1IJ45_9MYCO</name>
<evidence type="ECO:0000259" key="3">
    <source>
        <dbReference type="SMART" id="SM00903"/>
    </source>
</evidence>
<organism evidence="4 5">
    <name type="scientific">Mycolicibacterium litorale</name>
    <dbReference type="NCBI Taxonomy" id="758802"/>
    <lineage>
        <taxon>Bacteria</taxon>
        <taxon>Bacillati</taxon>
        <taxon>Actinomycetota</taxon>
        <taxon>Actinomycetes</taxon>
        <taxon>Mycobacteriales</taxon>
        <taxon>Mycobacteriaceae</taxon>
        <taxon>Mycolicibacterium</taxon>
    </lineage>
</organism>
<evidence type="ECO:0000313" key="5">
    <source>
        <dbReference type="Proteomes" id="UP000466607"/>
    </source>
</evidence>
<dbReference type="AlphaFoldDB" id="A0AAD1IJ45"/>
<dbReference type="GO" id="GO:0006208">
    <property type="term" value="P:pyrimidine nucleobase catabolic process"/>
    <property type="evidence" value="ECO:0007669"/>
    <property type="project" value="TreeGrafter"/>
</dbReference>
<dbReference type="InterPro" id="IPR002563">
    <property type="entry name" value="Flavin_Rdtase-like_dom"/>
</dbReference>
<dbReference type="Pfam" id="PF01613">
    <property type="entry name" value="Flavin_Reduct"/>
    <property type="match status" value="1"/>
</dbReference>
<keyword evidence="2" id="KW-0560">Oxidoreductase</keyword>
<evidence type="ECO:0000313" key="4">
    <source>
        <dbReference type="EMBL" id="BBY15861.1"/>
    </source>
</evidence>
<keyword evidence="5" id="KW-1185">Reference proteome</keyword>
<feature type="domain" description="Flavin reductase like" evidence="3">
    <location>
        <begin position="13"/>
        <end position="160"/>
    </location>
</feature>
<reference evidence="4 5" key="1">
    <citation type="journal article" date="2019" name="Emerg. Microbes Infect.">
        <title>Comprehensive subspecies identification of 175 nontuberculous mycobacteria species based on 7547 genomic profiles.</title>
        <authorList>
            <person name="Matsumoto Y."/>
            <person name="Kinjo T."/>
            <person name="Motooka D."/>
            <person name="Nabeya D."/>
            <person name="Jung N."/>
            <person name="Uechi K."/>
            <person name="Horii T."/>
            <person name="Iida T."/>
            <person name="Fujita J."/>
            <person name="Nakamura S."/>
        </authorList>
    </citation>
    <scope>NUCLEOTIDE SEQUENCE [LARGE SCALE GENOMIC DNA]</scope>
    <source>
        <strain evidence="4 5">JCM 17423</strain>
    </source>
</reference>
<dbReference type="Gene3D" id="2.30.110.10">
    <property type="entry name" value="Electron Transport, Fmn-binding Protein, Chain A"/>
    <property type="match status" value="1"/>
</dbReference>
<dbReference type="InterPro" id="IPR050268">
    <property type="entry name" value="NADH-dep_flavin_reductase"/>
</dbReference>
<dbReference type="GO" id="GO:0010181">
    <property type="term" value="F:FMN binding"/>
    <property type="evidence" value="ECO:0007669"/>
    <property type="project" value="InterPro"/>
</dbReference>
<comment type="similarity">
    <text evidence="1">Belongs to the non-flavoprotein flavin reductase family.</text>
</comment>
<dbReference type="Proteomes" id="UP000466607">
    <property type="component" value="Chromosome"/>
</dbReference>
<sequence length="171" mass="18385">MPLVAPHDFVRAITRTATPVSIVTAQGGGVRLGQTVSAFNRVSDEPAILGVCINRRSPIHAVIRACGAFNVSVLAREHRGVADCFAGRGGPDRAPFTFLDREWQTGVNGLPVFADGLAAFECTVHSITEIGSHLLYLGEVGRVVHRDAEPLLHQRGSYRTLAQQDTEGHHA</sequence>
<gene>
    <name evidence="4" type="ORF">MLIT_14530</name>
</gene>
<dbReference type="PANTHER" id="PTHR30466">
    <property type="entry name" value="FLAVIN REDUCTASE"/>
    <property type="match status" value="1"/>
</dbReference>
<dbReference type="SMART" id="SM00903">
    <property type="entry name" value="Flavin_Reduct"/>
    <property type="match status" value="1"/>
</dbReference>
<accession>A0AAD1IJ45</accession>
<protein>
    <submittedName>
        <fullName evidence="4">Flavin reductase</fullName>
    </submittedName>
</protein>
<dbReference type="InterPro" id="IPR012349">
    <property type="entry name" value="Split_barrel_FMN-bd"/>
</dbReference>